<keyword evidence="4" id="KW-1185">Reference proteome</keyword>
<organism evidence="2 4">
    <name type="scientific">Xanthomonas citri pv. citri</name>
    <dbReference type="NCBI Taxonomy" id="611301"/>
    <lineage>
        <taxon>Bacteria</taxon>
        <taxon>Pseudomonadati</taxon>
        <taxon>Pseudomonadota</taxon>
        <taxon>Gammaproteobacteria</taxon>
        <taxon>Lysobacterales</taxon>
        <taxon>Lysobacteraceae</taxon>
        <taxon>Xanthomonas</taxon>
    </lineage>
</organism>
<feature type="signal peptide" evidence="1">
    <location>
        <begin position="1"/>
        <end position="21"/>
    </location>
</feature>
<dbReference type="GeneID" id="66913523"/>
<accession>A0A0U5FAX9</accession>
<proteinExistence type="predicted"/>
<dbReference type="Proteomes" id="UP000653002">
    <property type="component" value="Unassembled WGS sequence"/>
</dbReference>
<comment type="caution">
    <text evidence="2">The sequence shown here is derived from an EMBL/GenBank/DDBJ whole genome shotgun (WGS) entry which is preliminary data.</text>
</comment>
<keyword evidence="1" id="KW-0732">Signal</keyword>
<dbReference type="KEGG" id="xcn:J169_01642"/>
<evidence type="ECO:0000256" key="1">
    <source>
        <dbReference type="SAM" id="SignalP"/>
    </source>
</evidence>
<dbReference type="KEGG" id="xcm:J164_01642"/>
<name>A0A0U5FAX9_XANCI</name>
<sequence length="295" mass="31306">MRTKLGVLIVAAMAICGQAKAQVACDGCSAAEMFAQGQSLVTKVAYRSAHPPVYITNIQDGTVIKVMYGHNVNQNFNWETDVFRAWGINSPLEPQVGQFISAIHAQMPPGGQVVLGSSAAATSASRSRISAAAAADYPQSAYEAIASPSYDVVIHNRVEGSLAGAINSYQQGLLAMPLIKGFNAAAVPISVRVVFADGTTARYIWKPETKMWTRIPGTARDNFNNIIPETVQDITGGGYREYVFGQGSSNDLTQFTARLTHMGVPVGTAGGTGNRVKIGCSSVNNGPPICEIMIY</sequence>
<evidence type="ECO:0000313" key="3">
    <source>
        <dbReference type="EMBL" id="MBD4337718.1"/>
    </source>
</evidence>
<dbReference type="RefSeq" id="WP_125459536.1">
    <property type="nucleotide sequence ID" value="NZ_CAVLHM010000011.1"/>
</dbReference>
<evidence type="ECO:0000313" key="4">
    <source>
        <dbReference type="Proteomes" id="UP000052230"/>
    </source>
</evidence>
<gene>
    <name evidence="3" type="ORF">GUH15_16985</name>
    <name evidence="2" type="ORF">XAC3562_210233</name>
</gene>
<dbReference type="EMBL" id="JAABFR010001269">
    <property type="protein sequence ID" value="MBD4337718.1"/>
    <property type="molecule type" value="Genomic_DNA"/>
</dbReference>
<dbReference type="AlphaFoldDB" id="A0A0U5FAX9"/>
<reference evidence="3" key="2">
    <citation type="submission" date="2020-01" db="EMBL/GenBank/DDBJ databases">
        <authorList>
            <person name="Richard D."/>
        </authorList>
    </citation>
    <scope>NUCLEOTIDE SEQUENCE</scope>
    <source>
        <strain evidence="3">JP541</strain>
    </source>
</reference>
<dbReference type="KEGG" id="xcw:J162_01642"/>
<feature type="chain" id="PRO_5044547390" description="Secreted protein" evidence="1">
    <location>
        <begin position="22"/>
        <end position="295"/>
    </location>
</feature>
<evidence type="ECO:0008006" key="5">
    <source>
        <dbReference type="Google" id="ProtNLM"/>
    </source>
</evidence>
<dbReference type="Proteomes" id="UP000052230">
    <property type="component" value="Unassembled WGS sequence"/>
</dbReference>
<evidence type="ECO:0000313" key="2">
    <source>
        <dbReference type="EMBL" id="CEG15769.1"/>
    </source>
</evidence>
<dbReference type="KEGG" id="xcu:J159_01642"/>
<protein>
    <recommendedName>
        <fullName evidence="5">Secreted protein</fullName>
    </recommendedName>
</protein>
<reference evidence="2 4" key="1">
    <citation type="submission" date="2014-09" db="EMBL/GenBank/DDBJ databases">
        <authorList>
            <person name="Regsiter A."/>
        </authorList>
    </citation>
    <scope>NUCLEOTIDE SEQUENCE [LARGE SCALE GENOMIC DNA]</scope>
</reference>
<dbReference type="KEGG" id="xcf:J172_01637"/>
<dbReference type="KEGG" id="xcr:J163_01642"/>
<dbReference type="EMBL" id="CCXZ01000113">
    <property type="protein sequence ID" value="CEG15769.1"/>
    <property type="molecule type" value="Genomic_DNA"/>
</dbReference>